<protein>
    <submittedName>
        <fullName evidence="2">Uncharacterized protein</fullName>
    </submittedName>
</protein>
<feature type="region of interest" description="Disordered" evidence="1">
    <location>
        <begin position="29"/>
        <end position="57"/>
    </location>
</feature>
<keyword evidence="3" id="KW-1185">Reference proteome</keyword>
<name>A0A419A623_9RHOB</name>
<gene>
    <name evidence="2" type="ORF">D3P05_12595</name>
</gene>
<evidence type="ECO:0000256" key="1">
    <source>
        <dbReference type="SAM" id="MobiDB-lite"/>
    </source>
</evidence>
<dbReference type="EMBL" id="QZEW01000050">
    <property type="protein sequence ID" value="RJL12093.1"/>
    <property type="molecule type" value="Genomic_DNA"/>
</dbReference>
<proteinExistence type="predicted"/>
<evidence type="ECO:0000313" key="2">
    <source>
        <dbReference type="EMBL" id="RJL12093.1"/>
    </source>
</evidence>
<dbReference type="AlphaFoldDB" id="A0A419A623"/>
<feature type="compositionally biased region" description="Basic residues" evidence="1">
    <location>
        <begin position="36"/>
        <end position="56"/>
    </location>
</feature>
<comment type="caution">
    <text evidence="2">The sequence shown here is derived from an EMBL/GenBank/DDBJ whole genome shotgun (WGS) entry which is preliminary data.</text>
</comment>
<accession>A0A419A623</accession>
<sequence>MPRWLKMSPILPIAWVTRPASKAMSRIVSEGGAMAKSRRLGVRRKRPGASPRKGRAITRPTRIRCSIGASPSHSAISRFSPKRSSCAAICSTLSAEV</sequence>
<dbReference type="Proteomes" id="UP000283587">
    <property type="component" value="Unassembled WGS sequence"/>
</dbReference>
<reference evidence="3" key="1">
    <citation type="submission" date="2018-09" db="EMBL/GenBank/DDBJ databases">
        <title>Paracoccus onubensis nov. sp. a moderate halophilic bacterium isolated from Gruta de las Maravillas (Aracena, Spain).</title>
        <authorList>
            <person name="Jurado V."/>
            <person name="Gutierrez-Patricio S."/>
            <person name="Gonzalez-Pimentel J.L."/>
            <person name="Miller A.Z."/>
            <person name="Laiz L."/>
            <person name="Saiz-Jimenez C."/>
        </authorList>
    </citation>
    <scope>NUCLEOTIDE SEQUENCE [LARGE SCALE GENOMIC DNA]</scope>
    <source>
        <strain evidence="3">DSM 26381</strain>
    </source>
</reference>
<organism evidence="2 3">
    <name type="scientific">Paracoccus siganidrum</name>
    <dbReference type="NCBI Taxonomy" id="1276757"/>
    <lineage>
        <taxon>Bacteria</taxon>
        <taxon>Pseudomonadati</taxon>
        <taxon>Pseudomonadota</taxon>
        <taxon>Alphaproteobacteria</taxon>
        <taxon>Rhodobacterales</taxon>
        <taxon>Paracoccaceae</taxon>
        <taxon>Paracoccus</taxon>
    </lineage>
</organism>
<evidence type="ECO:0000313" key="3">
    <source>
        <dbReference type="Proteomes" id="UP000283587"/>
    </source>
</evidence>